<accession>A0A1H3THT8</accession>
<organism evidence="1 2">
    <name type="scientific">Asanoa ishikariensis</name>
    <dbReference type="NCBI Taxonomy" id="137265"/>
    <lineage>
        <taxon>Bacteria</taxon>
        <taxon>Bacillati</taxon>
        <taxon>Actinomycetota</taxon>
        <taxon>Actinomycetes</taxon>
        <taxon>Micromonosporales</taxon>
        <taxon>Micromonosporaceae</taxon>
        <taxon>Asanoa</taxon>
    </lineage>
</organism>
<name>A0A1H3THT8_9ACTN</name>
<reference evidence="2" key="1">
    <citation type="submission" date="2016-10" db="EMBL/GenBank/DDBJ databases">
        <authorList>
            <person name="Varghese N."/>
            <person name="Submissions S."/>
        </authorList>
    </citation>
    <scope>NUCLEOTIDE SEQUENCE [LARGE SCALE GENOMIC DNA]</scope>
    <source>
        <strain evidence="2">DSM 44718</strain>
    </source>
</reference>
<evidence type="ECO:0000313" key="2">
    <source>
        <dbReference type="Proteomes" id="UP000199632"/>
    </source>
</evidence>
<dbReference type="Proteomes" id="UP000199632">
    <property type="component" value="Unassembled WGS sequence"/>
</dbReference>
<dbReference type="OrthoDB" id="4226563at2"/>
<evidence type="ECO:0000313" key="1">
    <source>
        <dbReference type="EMBL" id="SDZ49205.1"/>
    </source>
</evidence>
<keyword evidence="2" id="KW-1185">Reference proteome</keyword>
<sequence length="163" mass="18355">MGPWISMISALAGLLVGGAVSYVTSRAQLRVQAEHEYDRSLRDLRLPHYQRLFHLTERIPRQWLSSSVPDQARLRDIRETFHSWYFSEQAGGLFLSQAARDAYFALQNALQETADRTTAALTDDDSVTLRAKASALRHQLSADLGVAQQPRHSWITPRSVPAP</sequence>
<protein>
    <submittedName>
        <fullName evidence="1">Uncharacterized protein</fullName>
    </submittedName>
</protein>
<proteinExistence type="predicted"/>
<gene>
    <name evidence="1" type="ORF">SAMN05421684_5698</name>
</gene>
<dbReference type="STRING" id="137265.SAMN05421684_5698"/>
<dbReference type="RefSeq" id="WP_090799347.1">
    <property type="nucleotide sequence ID" value="NZ_BOND01000002.1"/>
</dbReference>
<dbReference type="AlphaFoldDB" id="A0A1H3THT8"/>
<dbReference type="EMBL" id="FNQB01000003">
    <property type="protein sequence ID" value="SDZ49205.1"/>
    <property type="molecule type" value="Genomic_DNA"/>
</dbReference>